<proteinExistence type="predicted"/>
<dbReference type="OrthoDB" id="535174at2759"/>
<evidence type="ECO:0000256" key="1">
    <source>
        <dbReference type="SAM" id="MobiDB-lite"/>
    </source>
</evidence>
<evidence type="ECO:0000313" key="3">
    <source>
        <dbReference type="Proteomes" id="UP000660262"/>
    </source>
</evidence>
<feature type="compositionally biased region" description="Basic residues" evidence="1">
    <location>
        <begin position="7"/>
        <end position="17"/>
    </location>
</feature>
<sequence>MPEQAAKRVRRRGHRRAVSGGIPEGGATPAVVVVPPLLWRALVFLTSSTAVGGHAIDDTRAIINEYMMDPLTVDAAYTALVQRLKAPAPAARLLCVSRVLGIVKSHLVQHHWPSVAVLNEVANTLGSVVAQMPEGDRAEVASRLAFVKAAMAAHLAASTNTTESMTLGMGGAALCVEVALDDPANRNAASVRLQSVSSHPIAADALVDVDAVVGASEAGVASVGDRGAALIDGNVLPLDIALSRWSAGSAQQGDDMLAHRDPNKSEQPSSPASTSETAALDVRDYVAVVDPRTAVSHVTAVLQSRVGAARFVHAPAALAHYLRGGHDDGTNGFRAAKDADSSVLNASLREGGSHYGNIDDDDDEESDDDDDDGGSGGRRSRAIGISHGDAVENGADMSALEMHDLVARVVQMKTPNDRDVGELAEQLARCWIVDGVHSLPVSLELLQALLCRPDIATRTRTFDVLVSTATVFAVAKHNESMPLYANWLLSELVVYLHDSRENSEAVWRSALGATMLLSTSEGKGVLSCIRALHPRALRYMLERCVIYRWSSSLHAFLCRAIGVRMYDRDNSSTVSLSLDALRMFGGMRSLMHQLLHAPSLEASRTLFGLLVEASLATSIRSTPTHEAAVALARALATSGKAADDVFPLLRLEQDDLVPLLCVTLEPHVTASLEHISDAQRDAILSLLPHVARALEMAVESARDTSGLRFRDLEIVAGLSFEAVRARSHESLGQLKEVTSLLFSAEYVDRFAGASALFHLVRAASEQLQPHAAFGDELAPAAELLIDPPVNPSVIPGYPLAHTVLWNTLFMGGEASSATLILVVDKCLLHQQSLGADISCLVATLHTSVRWVIEASKARWREYSERLNSPFSEQGSGWISKERGRATLPCVVLDSYLVWAVEALLRIVATPCSTGTYANSDAVERHPYTIALLDGRSLVTRRALDDIPQEILWNIFYGLSGAQPSTPASDARLCVLLLLLGQLCSGEREEAQYRHEDAGLYETFSAMLHDDDIRIAYHASIYLLHAVKTRSSSEYRRILRKLVRSFFPSAQRLPPVILPVRIACTAPSQDGFASLQNAPRTFLRSGTSFNLTTILSAASMTWSELSQAVRRRFGSLPGKASSLWRTSSFFGSRRRVAIAQMHGDDSAELMLDNPYFHVRSIIFGVN</sequence>
<organism evidence="2 3">
    <name type="scientific">Pycnococcus provasolii</name>
    <dbReference type="NCBI Taxonomy" id="41880"/>
    <lineage>
        <taxon>Eukaryota</taxon>
        <taxon>Viridiplantae</taxon>
        <taxon>Chlorophyta</taxon>
        <taxon>Pseudoscourfieldiophyceae</taxon>
        <taxon>Pseudoscourfieldiales</taxon>
        <taxon>Pycnococcaceae</taxon>
        <taxon>Pycnococcus</taxon>
    </lineage>
</organism>
<feature type="region of interest" description="Disordered" evidence="1">
    <location>
        <begin position="251"/>
        <end position="278"/>
    </location>
</feature>
<name>A0A830HSU9_9CHLO</name>
<reference evidence="2" key="1">
    <citation type="submission" date="2020-10" db="EMBL/GenBank/DDBJ databases">
        <title>Unveiling of a novel bifunctional photoreceptor, Dualchrome1, isolated from a cosmopolitan green alga.</title>
        <authorList>
            <person name="Suzuki S."/>
            <person name="Kawachi M."/>
        </authorList>
    </citation>
    <scope>NUCLEOTIDE SEQUENCE</scope>
    <source>
        <strain evidence="2">NIES 2893</strain>
    </source>
</reference>
<dbReference type="SUPFAM" id="SSF48371">
    <property type="entry name" value="ARM repeat"/>
    <property type="match status" value="1"/>
</dbReference>
<feature type="region of interest" description="Disordered" evidence="1">
    <location>
        <begin position="348"/>
        <end position="387"/>
    </location>
</feature>
<feature type="compositionally biased region" description="Low complexity" evidence="1">
    <location>
        <begin position="265"/>
        <end position="278"/>
    </location>
</feature>
<evidence type="ECO:0000313" key="2">
    <source>
        <dbReference type="EMBL" id="GHP08551.1"/>
    </source>
</evidence>
<dbReference type="PANTHER" id="PTHR34958:SF1">
    <property type="entry name" value="ARMADILLO-LIKE HELICAL DOMAIN-CONTAINING PROTEIN"/>
    <property type="match status" value="1"/>
</dbReference>
<gene>
    <name evidence="2" type="ORF">PPROV_000728900</name>
</gene>
<comment type="caution">
    <text evidence="2">The sequence shown here is derived from an EMBL/GenBank/DDBJ whole genome shotgun (WGS) entry which is preliminary data.</text>
</comment>
<accession>A0A830HSU9</accession>
<dbReference type="PANTHER" id="PTHR34958">
    <property type="entry name" value="CONDITIONAL LOSS-OF-GROWTH 1"/>
    <property type="match status" value="1"/>
</dbReference>
<dbReference type="EMBL" id="BNJQ01000021">
    <property type="protein sequence ID" value="GHP08551.1"/>
    <property type="molecule type" value="Genomic_DNA"/>
</dbReference>
<feature type="compositionally biased region" description="Acidic residues" evidence="1">
    <location>
        <begin position="358"/>
        <end position="373"/>
    </location>
</feature>
<dbReference type="AlphaFoldDB" id="A0A830HSU9"/>
<feature type="region of interest" description="Disordered" evidence="1">
    <location>
        <begin position="1"/>
        <end position="20"/>
    </location>
</feature>
<dbReference type="InterPro" id="IPR016024">
    <property type="entry name" value="ARM-type_fold"/>
</dbReference>
<protein>
    <submittedName>
        <fullName evidence="2">Uncharacterized protein</fullName>
    </submittedName>
</protein>
<dbReference type="Proteomes" id="UP000660262">
    <property type="component" value="Unassembled WGS sequence"/>
</dbReference>
<keyword evidence="3" id="KW-1185">Reference proteome</keyword>